<dbReference type="PANTHER" id="PTHR43741:SF4">
    <property type="entry name" value="FMN-DEPENDENT NADH:QUINONE OXIDOREDUCTASE"/>
    <property type="match status" value="1"/>
</dbReference>
<name>A0A975I780_9RHOB</name>
<dbReference type="Proteomes" id="UP000665026">
    <property type="component" value="Chromosome"/>
</dbReference>
<organism evidence="8 9">
    <name type="scientific">Cognatishimia activa</name>
    <dbReference type="NCBI Taxonomy" id="1715691"/>
    <lineage>
        <taxon>Bacteria</taxon>
        <taxon>Pseudomonadati</taxon>
        <taxon>Pseudomonadota</taxon>
        <taxon>Alphaproteobacteria</taxon>
        <taxon>Rhodobacterales</taxon>
        <taxon>Paracoccaceae</taxon>
        <taxon>Cognatishimia</taxon>
    </lineage>
</organism>
<dbReference type="HAMAP" id="MF_01216">
    <property type="entry name" value="Azoreductase_type1"/>
    <property type="match status" value="1"/>
</dbReference>
<evidence type="ECO:0000256" key="2">
    <source>
        <dbReference type="ARBA" id="ARBA00022643"/>
    </source>
</evidence>
<evidence type="ECO:0000256" key="5">
    <source>
        <dbReference type="ARBA" id="ARBA00048542"/>
    </source>
</evidence>
<feature type="domain" description="Flavodoxin-like fold" evidence="7">
    <location>
        <begin position="4"/>
        <end position="174"/>
    </location>
</feature>
<comment type="catalytic activity">
    <reaction evidence="6">
        <text>2 a quinone + NADH + H(+) = 2 a 1,4-benzosemiquinone + NAD(+)</text>
        <dbReference type="Rhea" id="RHEA:65952"/>
        <dbReference type="ChEBI" id="CHEBI:15378"/>
        <dbReference type="ChEBI" id="CHEBI:57540"/>
        <dbReference type="ChEBI" id="CHEBI:57945"/>
        <dbReference type="ChEBI" id="CHEBI:132124"/>
        <dbReference type="ChEBI" id="CHEBI:134225"/>
    </reaction>
</comment>
<evidence type="ECO:0000256" key="6">
    <source>
        <dbReference type="HAMAP-Rule" id="MF_01216"/>
    </source>
</evidence>
<comment type="cofactor">
    <cofactor evidence="6">
        <name>FMN</name>
        <dbReference type="ChEBI" id="CHEBI:58210"/>
    </cofactor>
    <text evidence="6">Binds 1 FMN per subunit.</text>
</comment>
<gene>
    <name evidence="6" type="primary">azoR</name>
    <name evidence="8" type="ORF">HZ995_08570</name>
</gene>
<dbReference type="SUPFAM" id="SSF52218">
    <property type="entry name" value="Flavoproteins"/>
    <property type="match status" value="1"/>
</dbReference>
<comment type="function">
    <text evidence="6">Also exhibits azoreductase activity. Catalyzes the reductive cleavage of the azo bond in aromatic azo compounds to the corresponding amines.</text>
</comment>
<evidence type="ECO:0000259" key="7">
    <source>
        <dbReference type="Pfam" id="PF02525"/>
    </source>
</evidence>
<dbReference type="EC" id="1.6.5.-" evidence="6"/>
<evidence type="ECO:0000256" key="3">
    <source>
        <dbReference type="ARBA" id="ARBA00023002"/>
    </source>
</evidence>
<comment type="caution">
    <text evidence="6">Lacks conserved residue(s) required for the propagation of feature annotation.</text>
</comment>
<feature type="binding site" evidence="6">
    <location>
        <position position="11"/>
    </location>
    <ligand>
        <name>FMN</name>
        <dbReference type="ChEBI" id="CHEBI:58210"/>
    </ligand>
</feature>
<feature type="binding site" evidence="6">
    <location>
        <begin position="17"/>
        <end position="19"/>
    </location>
    <ligand>
        <name>FMN</name>
        <dbReference type="ChEBI" id="CHEBI:58210"/>
    </ligand>
</feature>
<dbReference type="EC" id="1.7.1.17" evidence="6"/>
<dbReference type="RefSeq" id="WP_209355264.1">
    <property type="nucleotide sequence ID" value="NZ_CP060010.1"/>
</dbReference>
<evidence type="ECO:0000313" key="9">
    <source>
        <dbReference type="Proteomes" id="UP000665026"/>
    </source>
</evidence>
<dbReference type="InterPro" id="IPR023048">
    <property type="entry name" value="NADH:quinone_OxRdtase_FMN_depd"/>
</dbReference>
<evidence type="ECO:0000256" key="1">
    <source>
        <dbReference type="ARBA" id="ARBA00022630"/>
    </source>
</evidence>
<evidence type="ECO:0000313" key="8">
    <source>
        <dbReference type="EMBL" id="QTN34571.1"/>
    </source>
</evidence>
<dbReference type="GO" id="GO:0009055">
    <property type="term" value="F:electron transfer activity"/>
    <property type="evidence" value="ECO:0007669"/>
    <property type="project" value="UniProtKB-UniRule"/>
</dbReference>
<dbReference type="EMBL" id="CP060010">
    <property type="protein sequence ID" value="QTN34571.1"/>
    <property type="molecule type" value="Genomic_DNA"/>
</dbReference>
<dbReference type="AlphaFoldDB" id="A0A975I780"/>
<dbReference type="Pfam" id="PF02525">
    <property type="entry name" value="Flavodoxin_2"/>
    <property type="match status" value="1"/>
</dbReference>
<dbReference type="PANTHER" id="PTHR43741">
    <property type="entry name" value="FMN-DEPENDENT NADH-AZOREDUCTASE 1"/>
    <property type="match status" value="1"/>
</dbReference>
<dbReference type="InterPro" id="IPR050104">
    <property type="entry name" value="FMN-dep_NADH:Q_OxRdtase_AzoR1"/>
</dbReference>
<dbReference type="GO" id="GO:0016652">
    <property type="term" value="F:oxidoreductase activity, acting on NAD(P)H as acceptor"/>
    <property type="evidence" value="ECO:0007669"/>
    <property type="project" value="UniProtKB-UniRule"/>
</dbReference>
<comment type="subunit">
    <text evidence="6">Homodimer.</text>
</comment>
<dbReference type="GO" id="GO:0010181">
    <property type="term" value="F:FMN binding"/>
    <property type="evidence" value="ECO:0007669"/>
    <property type="project" value="UniProtKB-UniRule"/>
</dbReference>
<comment type="similarity">
    <text evidence="6">Belongs to the azoreductase type 1 family.</text>
</comment>
<keyword evidence="2 6" id="KW-0288">FMN</keyword>
<proteinExistence type="inferred from homology"/>
<keyword evidence="1 6" id="KW-0285">Flavoprotein</keyword>
<protein>
    <recommendedName>
        <fullName evidence="6">FMN dependent NADH:quinone oxidoreductase</fullName>
        <ecNumber evidence="6">1.6.5.-</ecNumber>
    </recommendedName>
    <alternativeName>
        <fullName evidence="6">Azo-dye reductase</fullName>
    </alternativeName>
    <alternativeName>
        <fullName evidence="6">FMN-dependent NADH-azo compound oxidoreductase</fullName>
    </alternativeName>
    <alternativeName>
        <fullName evidence="6">FMN-dependent NADH-azoreductase</fullName>
        <ecNumber evidence="6">1.7.1.17</ecNumber>
    </alternativeName>
</protein>
<keyword evidence="4 6" id="KW-0520">NAD</keyword>
<sequence length="180" mass="19361">MSHTVLHIDASARQQDSVSRRLSADIVAKLDATEVIRRDLAEPLPLLDEGWVTSTFIPPQDRTDAQAEALAFSDTIVEELQKADTIVIGTPIYNFSGPAVLKAWVDQVARAGVTFRYTENGPVGLLADKKVIVAVASGGVQIGSPADFLTPHLKVFFGFLGLQDVTFVNAETVETLDLAA</sequence>
<dbReference type="InterPro" id="IPR003680">
    <property type="entry name" value="Flavodoxin_fold"/>
</dbReference>
<dbReference type="InterPro" id="IPR029039">
    <property type="entry name" value="Flavoprotein-like_sf"/>
</dbReference>
<dbReference type="GO" id="GO:0016655">
    <property type="term" value="F:oxidoreductase activity, acting on NAD(P)H, quinone or similar compound as acceptor"/>
    <property type="evidence" value="ECO:0007669"/>
    <property type="project" value="InterPro"/>
</dbReference>
<comment type="function">
    <text evidence="6">Quinone reductase that provides resistance to thiol-specific stress caused by electrophilic quinones.</text>
</comment>
<evidence type="ECO:0000256" key="4">
    <source>
        <dbReference type="ARBA" id="ARBA00023027"/>
    </source>
</evidence>
<dbReference type="KEGG" id="cact:HZ995_08570"/>
<reference evidence="8" key="1">
    <citation type="submission" date="2020-07" db="EMBL/GenBank/DDBJ databases">
        <title>Genome sequences of bacteria associated with the marine, planktonic diatom Thalassiosira profunda strain ECT2AJA-044.</title>
        <authorList>
            <person name="Gargas C.B."/>
            <person name="Roberts W.R."/>
            <person name="Alverson A.J."/>
        </authorList>
    </citation>
    <scope>NUCLEOTIDE SEQUENCE</scope>
    <source>
        <strain evidence="8">ECT2AJA-044</strain>
    </source>
</reference>
<dbReference type="Gene3D" id="3.40.50.360">
    <property type="match status" value="1"/>
</dbReference>
<accession>A0A975I780</accession>
<comment type="catalytic activity">
    <reaction evidence="5">
        <text>N,N-dimethyl-1,4-phenylenediamine + anthranilate + 2 NAD(+) = 2-(4-dimethylaminophenyl)diazenylbenzoate + 2 NADH + 2 H(+)</text>
        <dbReference type="Rhea" id="RHEA:55872"/>
        <dbReference type="ChEBI" id="CHEBI:15378"/>
        <dbReference type="ChEBI" id="CHEBI:15783"/>
        <dbReference type="ChEBI" id="CHEBI:16567"/>
        <dbReference type="ChEBI" id="CHEBI:57540"/>
        <dbReference type="ChEBI" id="CHEBI:57945"/>
        <dbReference type="ChEBI" id="CHEBI:71579"/>
        <dbReference type="EC" id="1.7.1.17"/>
    </reaction>
    <physiologicalReaction direction="right-to-left" evidence="5">
        <dbReference type="Rhea" id="RHEA:55874"/>
    </physiologicalReaction>
</comment>
<keyword evidence="3 6" id="KW-0560">Oxidoreductase</keyword>